<dbReference type="PANTHER" id="PTHR43317:SF1">
    <property type="entry name" value="THERMOSPERMINE SYNTHASE ACAULIS5"/>
    <property type="match status" value="1"/>
</dbReference>
<dbReference type="GO" id="GO:0006596">
    <property type="term" value="P:polyamine biosynthetic process"/>
    <property type="evidence" value="ECO:0007669"/>
    <property type="project" value="UniProtKB-KW"/>
</dbReference>
<dbReference type="InterPro" id="IPR029063">
    <property type="entry name" value="SAM-dependent_MTases_sf"/>
</dbReference>
<evidence type="ECO:0000313" key="3">
    <source>
        <dbReference type="EMBL" id="QGU87774.1"/>
    </source>
</evidence>
<evidence type="ECO:0000313" key="5">
    <source>
        <dbReference type="Proteomes" id="UP000480164"/>
    </source>
</evidence>
<keyword evidence="1" id="KW-0620">Polyamine biosynthesis</keyword>
<dbReference type="Gene3D" id="3.40.50.150">
    <property type="entry name" value="Vaccinia Virus protein VP39"/>
    <property type="match status" value="1"/>
</dbReference>
<reference evidence="2 5" key="1">
    <citation type="submission" date="2019-11" db="EMBL/GenBank/DDBJ databases">
        <title>Erwinia sp. nov., isolated from feces of birds in Tibet plateau of China.</title>
        <authorList>
            <person name="Ge Y."/>
        </authorList>
    </citation>
    <scope>NUCLEOTIDE SEQUENCE [LARGE SCALE GENOMIC DNA]</scope>
    <source>
        <strain evidence="2 5">J316</strain>
    </source>
</reference>
<dbReference type="EMBL" id="WLZX01000001">
    <property type="protein sequence ID" value="MTD25667.1"/>
    <property type="molecule type" value="Genomic_DNA"/>
</dbReference>
<name>A0A6I6EDA3_9GAMM</name>
<proteinExistence type="predicted"/>
<dbReference type="Proteomes" id="UP000480164">
    <property type="component" value="Unassembled WGS sequence"/>
</dbReference>
<evidence type="ECO:0000313" key="2">
    <source>
        <dbReference type="EMBL" id="MTD25667.1"/>
    </source>
</evidence>
<dbReference type="KEGG" id="erwi:GN242_11320"/>
<keyword evidence="5" id="KW-1185">Reference proteome</keyword>
<dbReference type="SUPFAM" id="SSF53335">
    <property type="entry name" value="S-adenosyl-L-methionine-dependent methyltransferases"/>
    <property type="match status" value="1"/>
</dbReference>
<evidence type="ECO:0000313" key="4">
    <source>
        <dbReference type="Proteomes" id="UP000424752"/>
    </source>
</evidence>
<dbReference type="RefSeq" id="WP_154750997.1">
    <property type="nucleotide sequence ID" value="NZ_CP046509.1"/>
</dbReference>
<reference evidence="3 4" key="2">
    <citation type="submission" date="2019-12" db="EMBL/GenBank/DDBJ databases">
        <title>Erwinia sp. nov., isolated from droppings of birds in the Qinghai-Tiebt plateau of China.</title>
        <authorList>
            <person name="Ge Y."/>
        </authorList>
    </citation>
    <scope>NUCLEOTIDE SEQUENCE [LARGE SCALE GENOMIC DNA]</scope>
    <source>
        <strain evidence="3 4">J780</strain>
    </source>
</reference>
<accession>A0A6L6GJR9</accession>
<protein>
    <submittedName>
        <fullName evidence="3">Spermidine synthase</fullName>
    </submittedName>
</protein>
<dbReference type="EMBL" id="CP046509">
    <property type="protein sequence ID" value="QGU87774.1"/>
    <property type="molecule type" value="Genomic_DNA"/>
</dbReference>
<sequence>MSISDLYTFAPLFRIRGDIITSVNDAYGEVTVIDNKHFRIMSFDRVFEQSKMQISAPWLPVHNYISAMLMSVALTPASQVMVLGLGGGCLVRALHARNTEIAINVVELRAAVLCVAQVYFHLPMSNSIHYQVGDAAQAVANDDGSRYHLILSDLYSANAIAPLQSSAVFLRHCAAKLRDDGWLVLNHSEQPENISQFSQTLLELFATVLYCIAPSGNVVVYASPSRIAATLPELQQRMKECGSDFDTDFAPLAQKLAYWPGSQR</sequence>
<dbReference type="AlphaFoldDB" id="A0A6I6EDA3"/>
<dbReference type="PANTHER" id="PTHR43317">
    <property type="entry name" value="THERMOSPERMINE SYNTHASE ACAULIS5"/>
    <property type="match status" value="1"/>
</dbReference>
<dbReference type="Proteomes" id="UP000424752">
    <property type="component" value="Chromosome"/>
</dbReference>
<evidence type="ECO:0000256" key="1">
    <source>
        <dbReference type="ARBA" id="ARBA00023115"/>
    </source>
</evidence>
<organism evidence="3 4">
    <name type="scientific">Erwinia sorbitola</name>
    <dbReference type="NCBI Taxonomy" id="2681984"/>
    <lineage>
        <taxon>Bacteria</taxon>
        <taxon>Pseudomonadati</taxon>
        <taxon>Pseudomonadota</taxon>
        <taxon>Gammaproteobacteria</taxon>
        <taxon>Enterobacterales</taxon>
        <taxon>Erwiniaceae</taxon>
        <taxon>Erwinia</taxon>
    </lineage>
</organism>
<accession>A0A6I6EDA3</accession>
<gene>
    <name evidence="2" type="ORF">GK011_01730</name>
    <name evidence="3" type="ORF">GN242_11320</name>
</gene>